<comment type="catalytic activity">
    <reaction evidence="2">
        <text>N(6)-(dimethylallyl)adenosine 5'-phosphate + H2O = N(6)-dimethylallyladenine + D-ribose 5-phosphate</text>
        <dbReference type="Rhea" id="RHEA:48560"/>
        <dbReference type="ChEBI" id="CHEBI:15377"/>
        <dbReference type="ChEBI" id="CHEBI:17660"/>
        <dbReference type="ChEBI" id="CHEBI:57526"/>
        <dbReference type="ChEBI" id="CHEBI:78346"/>
        <dbReference type="EC" id="3.2.2.n1"/>
    </reaction>
</comment>
<keyword evidence="4" id="KW-1185">Reference proteome</keyword>
<protein>
    <recommendedName>
        <fullName evidence="2">Cytokinin riboside 5'-monophosphate phosphoribohydrolase</fullName>
        <ecNumber evidence="2">3.2.2.n1</ecNumber>
    </recommendedName>
</protein>
<dbReference type="EC" id="3.2.2.n1" evidence="2"/>
<dbReference type="NCBIfam" id="TIGR00730">
    <property type="entry name" value="Rossman fold protein, TIGR00730 family"/>
    <property type="match status" value="1"/>
</dbReference>
<gene>
    <name evidence="3" type="ORF">P4R38_05745</name>
</gene>
<dbReference type="InterPro" id="IPR005269">
    <property type="entry name" value="LOG"/>
</dbReference>
<dbReference type="Gene3D" id="3.40.50.450">
    <property type="match status" value="1"/>
</dbReference>
<comment type="caution">
    <text evidence="3">The sequence shown here is derived from an EMBL/GenBank/DDBJ whole genome shotgun (WGS) entry which is preliminary data.</text>
</comment>
<reference evidence="3 4" key="1">
    <citation type="submission" date="2023-03" db="EMBL/GenBank/DDBJ databases">
        <title>YIM 133296 draft genome.</title>
        <authorList>
            <person name="Xiong L."/>
        </authorList>
    </citation>
    <scope>NUCLEOTIDE SEQUENCE [LARGE SCALE GENOMIC DNA]</scope>
    <source>
        <strain evidence="3 4">YIM 133296</strain>
    </source>
</reference>
<comment type="catalytic activity">
    <reaction evidence="2">
        <text>9-ribosyl-trans-zeatin 5'-phosphate + H2O = trans-zeatin + D-ribose 5-phosphate</text>
        <dbReference type="Rhea" id="RHEA:48564"/>
        <dbReference type="ChEBI" id="CHEBI:15377"/>
        <dbReference type="ChEBI" id="CHEBI:16522"/>
        <dbReference type="ChEBI" id="CHEBI:78346"/>
        <dbReference type="ChEBI" id="CHEBI:87947"/>
        <dbReference type="EC" id="3.2.2.n1"/>
    </reaction>
</comment>
<keyword evidence="2" id="KW-0378">Hydrolase</keyword>
<dbReference type="EMBL" id="JAROAV010000021">
    <property type="protein sequence ID" value="MDF8263743.1"/>
    <property type="molecule type" value="Genomic_DNA"/>
</dbReference>
<dbReference type="Proteomes" id="UP001528912">
    <property type="component" value="Unassembled WGS sequence"/>
</dbReference>
<keyword evidence="2" id="KW-0203">Cytokinin biosynthesis</keyword>
<dbReference type="RefSeq" id="WP_277191406.1">
    <property type="nucleotide sequence ID" value="NZ_JAROAV010000021.1"/>
</dbReference>
<dbReference type="InterPro" id="IPR031100">
    <property type="entry name" value="LOG_fam"/>
</dbReference>
<accession>A0ABT6C5A8</accession>
<evidence type="ECO:0000256" key="1">
    <source>
        <dbReference type="ARBA" id="ARBA00006763"/>
    </source>
</evidence>
<sequence length="185" mass="19672">MRRVALFTGSSFGADDRWRQAVADLTAFFAERGVGVVYGGASVGLMGVVADTALAHGVEVIGVIPRAVFSAEVPHHGLTELIQVESMHERKAVMASYADAFVALPGGLGTLEEIFEVWTWRTIGLHDKPVAFYDVDGYWSPLLGALDHMVAAGFVRAPARDGLVVADRPDGLWAALSRPAGSPTP</sequence>
<dbReference type="Pfam" id="PF03641">
    <property type="entry name" value="Lysine_decarbox"/>
    <property type="match status" value="1"/>
</dbReference>
<proteinExistence type="inferred from homology"/>
<dbReference type="SUPFAM" id="SSF102405">
    <property type="entry name" value="MCP/YpsA-like"/>
    <property type="match status" value="1"/>
</dbReference>
<organism evidence="3 4">
    <name type="scientific">Luteipulveratus flavus</name>
    <dbReference type="NCBI Taxonomy" id="3031728"/>
    <lineage>
        <taxon>Bacteria</taxon>
        <taxon>Bacillati</taxon>
        <taxon>Actinomycetota</taxon>
        <taxon>Actinomycetes</taxon>
        <taxon>Micrococcales</taxon>
        <taxon>Dermacoccaceae</taxon>
        <taxon>Luteipulveratus</taxon>
    </lineage>
</organism>
<evidence type="ECO:0000256" key="2">
    <source>
        <dbReference type="RuleBase" id="RU363015"/>
    </source>
</evidence>
<name>A0ABT6C5A8_9MICO</name>
<evidence type="ECO:0000313" key="4">
    <source>
        <dbReference type="Proteomes" id="UP001528912"/>
    </source>
</evidence>
<dbReference type="PANTHER" id="PTHR31223:SF70">
    <property type="entry name" value="LOG FAMILY PROTEIN YJL055W"/>
    <property type="match status" value="1"/>
</dbReference>
<comment type="similarity">
    <text evidence="1 2">Belongs to the LOG family.</text>
</comment>
<evidence type="ECO:0000313" key="3">
    <source>
        <dbReference type="EMBL" id="MDF8263743.1"/>
    </source>
</evidence>
<dbReference type="PANTHER" id="PTHR31223">
    <property type="entry name" value="LOG FAMILY PROTEIN YJL055W"/>
    <property type="match status" value="1"/>
</dbReference>